<comment type="caution">
    <text evidence="2">The sequence shown here is derived from an EMBL/GenBank/DDBJ whole genome shotgun (WGS) entry which is preliminary data.</text>
</comment>
<evidence type="ECO:0000256" key="1">
    <source>
        <dbReference type="SAM" id="Phobius"/>
    </source>
</evidence>
<keyword evidence="1" id="KW-1133">Transmembrane helix</keyword>
<dbReference type="PANTHER" id="PTHR34980">
    <property type="entry name" value="INNER MEMBRANE PROTEIN-RELATED-RELATED"/>
    <property type="match status" value="1"/>
</dbReference>
<organism evidence="2 3">
    <name type="scientific">Dyella japonica</name>
    <dbReference type="NCBI Taxonomy" id="231455"/>
    <lineage>
        <taxon>Bacteria</taxon>
        <taxon>Pseudomonadati</taxon>
        <taxon>Pseudomonadota</taxon>
        <taxon>Gammaproteobacteria</taxon>
        <taxon>Lysobacterales</taxon>
        <taxon>Rhodanobacteraceae</taxon>
        <taxon>Dyella</taxon>
    </lineage>
</organism>
<proteinExistence type="predicted"/>
<dbReference type="EMBL" id="JBEPMU010000005">
    <property type="protein sequence ID" value="MET3653869.1"/>
    <property type="molecule type" value="Genomic_DNA"/>
</dbReference>
<evidence type="ECO:0000313" key="2">
    <source>
        <dbReference type="EMBL" id="MET3653869.1"/>
    </source>
</evidence>
<feature type="transmembrane region" description="Helical" evidence="1">
    <location>
        <begin position="74"/>
        <end position="93"/>
    </location>
</feature>
<name>A0ABV2K194_9GAMM</name>
<dbReference type="PANTHER" id="PTHR34980:SF2">
    <property type="entry name" value="INNER MEMBRANE PROTEIN YHAH-RELATED"/>
    <property type="match status" value="1"/>
</dbReference>
<keyword evidence="1" id="KW-0812">Transmembrane</keyword>
<evidence type="ECO:0000313" key="3">
    <source>
        <dbReference type="Proteomes" id="UP001549184"/>
    </source>
</evidence>
<protein>
    <submittedName>
        <fullName evidence="2">Uncharacterized membrane protein YhaH (DUF805 family)</fullName>
    </submittedName>
</protein>
<reference evidence="2 3" key="1">
    <citation type="submission" date="2024-06" db="EMBL/GenBank/DDBJ databases">
        <title>Sorghum-associated microbial communities from plants grown in Nebraska, USA.</title>
        <authorList>
            <person name="Schachtman D."/>
        </authorList>
    </citation>
    <scope>NUCLEOTIDE SEQUENCE [LARGE SCALE GENOMIC DNA]</scope>
    <source>
        <strain evidence="2 3">1073</strain>
    </source>
</reference>
<dbReference type="Proteomes" id="UP001549184">
    <property type="component" value="Unassembled WGS sequence"/>
</dbReference>
<dbReference type="InterPro" id="IPR008523">
    <property type="entry name" value="DUF805"/>
</dbReference>
<keyword evidence="3" id="KW-1185">Reference proteome</keyword>
<gene>
    <name evidence="2" type="ORF">ABIC75_003606</name>
</gene>
<accession>A0ABV2K194</accession>
<dbReference type="Pfam" id="PF05656">
    <property type="entry name" value="DUF805"/>
    <property type="match status" value="1"/>
</dbReference>
<keyword evidence="1" id="KW-0472">Membrane</keyword>
<feature type="transmembrane region" description="Helical" evidence="1">
    <location>
        <begin position="20"/>
        <end position="37"/>
    </location>
</feature>
<sequence>MKVLKQHYADFSGRARRKEYWMFTLVNIIIAFVFGFVCGLIKLPALSMVYSLAVLVPGIAVTARRLHDIGKSGWFMLIALIPLVGLYLIYVLTLEGDNGNNAYGPNPKAVLA</sequence>